<dbReference type="PROSITE" id="PS51257">
    <property type="entry name" value="PROKAR_LIPOPROTEIN"/>
    <property type="match status" value="1"/>
</dbReference>
<comment type="caution">
    <text evidence="2">The sequence shown here is derived from an EMBL/GenBank/DDBJ whole genome shotgun (WGS) entry which is preliminary data.</text>
</comment>
<dbReference type="EMBL" id="MFKT01000015">
    <property type="protein sequence ID" value="OGG53216.1"/>
    <property type="molecule type" value="Genomic_DNA"/>
</dbReference>
<dbReference type="Proteomes" id="UP000176863">
    <property type="component" value="Unassembled WGS sequence"/>
</dbReference>
<proteinExistence type="predicted"/>
<organism evidence="2 3">
    <name type="scientific">Candidatus Kaiserbacteria bacterium RIFCSPHIGHO2_01_FULL_53_29</name>
    <dbReference type="NCBI Taxonomy" id="1798480"/>
    <lineage>
        <taxon>Bacteria</taxon>
        <taxon>Candidatus Kaiseribacteriota</taxon>
    </lineage>
</organism>
<name>A0A1F6CVL6_9BACT</name>
<evidence type="ECO:0000313" key="3">
    <source>
        <dbReference type="Proteomes" id="UP000176863"/>
    </source>
</evidence>
<gene>
    <name evidence="2" type="ORF">A2851_02805</name>
</gene>
<evidence type="ECO:0000313" key="2">
    <source>
        <dbReference type="EMBL" id="OGG53216.1"/>
    </source>
</evidence>
<feature type="transmembrane region" description="Helical" evidence="1">
    <location>
        <begin position="7"/>
        <end position="30"/>
    </location>
</feature>
<protein>
    <submittedName>
        <fullName evidence="2">Uncharacterized protein</fullName>
    </submittedName>
</protein>
<dbReference type="AlphaFoldDB" id="A0A1F6CVL6"/>
<keyword evidence="1" id="KW-0472">Membrane</keyword>
<dbReference type="STRING" id="1798480.A2851_02805"/>
<keyword evidence="1" id="KW-0812">Transmembrane</keyword>
<sequence>MGEIIQRIVWFAIVASACAYATFLVAGSIVNAQASGAYEPILIRDELAPGAHHLSGMIMVPTPCDELTVRTETLSISTYVLVFNTWHEPTVTCAQDETPRYFRAVLFAPAAGVQFSATLDGVGLPIVVLPVVKGPPRQALVSTEDGRRARAGH</sequence>
<evidence type="ECO:0000256" key="1">
    <source>
        <dbReference type="SAM" id="Phobius"/>
    </source>
</evidence>
<keyword evidence="1" id="KW-1133">Transmembrane helix</keyword>
<accession>A0A1F6CVL6</accession>
<reference evidence="2 3" key="1">
    <citation type="journal article" date="2016" name="Nat. Commun.">
        <title>Thousands of microbial genomes shed light on interconnected biogeochemical processes in an aquifer system.</title>
        <authorList>
            <person name="Anantharaman K."/>
            <person name="Brown C.T."/>
            <person name="Hug L.A."/>
            <person name="Sharon I."/>
            <person name="Castelle C.J."/>
            <person name="Probst A.J."/>
            <person name="Thomas B.C."/>
            <person name="Singh A."/>
            <person name="Wilkins M.J."/>
            <person name="Karaoz U."/>
            <person name="Brodie E.L."/>
            <person name="Williams K.H."/>
            <person name="Hubbard S.S."/>
            <person name="Banfield J.F."/>
        </authorList>
    </citation>
    <scope>NUCLEOTIDE SEQUENCE [LARGE SCALE GENOMIC DNA]</scope>
</reference>